<dbReference type="AlphaFoldDB" id="A0A365P9Y6"/>
<dbReference type="RefSeq" id="WP_067716453.1">
    <property type="nucleotide sequence ID" value="NZ_CANNAK010000004.1"/>
</dbReference>
<feature type="compositionally biased region" description="Polar residues" evidence="1">
    <location>
        <begin position="30"/>
        <end position="40"/>
    </location>
</feature>
<evidence type="ECO:0000256" key="1">
    <source>
        <dbReference type="SAM" id="MobiDB-lite"/>
    </source>
</evidence>
<reference evidence="3 4" key="1">
    <citation type="submission" date="2018-06" db="EMBL/GenBank/DDBJ databases">
        <title>Whole genome sequencing of four bacterial strains from South Shetland trench revealing bio-synthetic gene clusters.</title>
        <authorList>
            <person name="Abdel-Mageed W.M."/>
            <person name="Lehri B."/>
            <person name="Jarmusch S.A."/>
            <person name="Miranda K."/>
            <person name="Goodfellow M."/>
            <person name="Jaspars M."/>
            <person name="Karlyshev A.V."/>
        </authorList>
    </citation>
    <scope>NUCLEOTIDE SEQUENCE [LARGE SCALE GENOMIC DNA]</scope>
    <source>
        <strain evidence="3 4">SST1</strain>
    </source>
</reference>
<accession>A0A365P9Y6</accession>
<feature type="transmembrane region" description="Helical" evidence="2">
    <location>
        <begin position="63"/>
        <end position="85"/>
    </location>
</feature>
<evidence type="ECO:0000313" key="3">
    <source>
        <dbReference type="EMBL" id="RBA36265.1"/>
    </source>
</evidence>
<comment type="caution">
    <text evidence="3">The sequence shown here is derived from an EMBL/GenBank/DDBJ whole genome shotgun (WGS) entry which is preliminary data.</text>
</comment>
<feature type="compositionally biased region" description="Polar residues" evidence="1">
    <location>
        <begin position="48"/>
        <end position="59"/>
    </location>
</feature>
<evidence type="ECO:0000313" key="4">
    <source>
        <dbReference type="Proteomes" id="UP000252187"/>
    </source>
</evidence>
<gene>
    <name evidence="3" type="ORF">DQ226_09095</name>
</gene>
<proteinExistence type="predicted"/>
<feature type="region of interest" description="Disordered" evidence="1">
    <location>
        <begin position="1"/>
        <end position="60"/>
    </location>
</feature>
<dbReference type="GeneID" id="97369995"/>
<keyword evidence="2" id="KW-0812">Transmembrane</keyword>
<keyword evidence="2" id="KW-1133">Transmembrane helix</keyword>
<dbReference type="STRING" id="37915.A2U19_13520"/>
<organism evidence="3 4">
    <name type="scientific">Dietzia maris</name>
    <dbReference type="NCBI Taxonomy" id="37915"/>
    <lineage>
        <taxon>Bacteria</taxon>
        <taxon>Bacillati</taxon>
        <taxon>Actinomycetota</taxon>
        <taxon>Actinomycetes</taxon>
        <taxon>Mycobacteriales</taxon>
        <taxon>Dietziaceae</taxon>
        <taxon>Dietzia</taxon>
    </lineage>
</organism>
<evidence type="ECO:0000256" key="2">
    <source>
        <dbReference type="SAM" id="Phobius"/>
    </source>
</evidence>
<name>A0A365P9Y6_9ACTN</name>
<protein>
    <submittedName>
        <fullName evidence="3">Uncharacterized protein</fullName>
    </submittedName>
</protein>
<dbReference type="Proteomes" id="UP000252187">
    <property type="component" value="Unassembled WGS sequence"/>
</dbReference>
<dbReference type="EMBL" id="QNTT01000020">
    <property type="protein sequence ID" value="RBA36265.1"/>
    <property type="molecule type" value="Genomic_DNA"/>
</dbReference>
<sequence>MTNARPSDPDPAQSPDVDDTGSAPAGVTPDSDSTSLQSDSAARKQAPTERQSPTPQPGRTSPVVWIVVIAIVVLLLVVGLVGYAFEVF</sequence>
<keyword evidence="2" id="KW-0472">Membrane</keyword>